<evidence type="ECO:0000256" key="1">
    <source>
        <dbReference type="ARBA" id="ARBA00022737"/>
    </source>
</evidence>
<dbReference type="PANTHER" id="PTHR45641:SF19">
    <property type="entry name" value="NEPHROCYSTIN-3"/>
    <property type="match status" value="1"/>
</dbReference>
<keyword evidence="1" id="KW-0677">Repeat</keyword>
<dbReference type="Proteomes" id="UP000663874">
    <property type="component" value="Unassembled WGS sequence"/>
</dbReference>
<dbReference type="Pfam" id="PF13424">
    <property type="entry name" value="TPR_12"/>
    <property type="match status" value="1"/>
</dbReference>
<name>A0A820DAF9_9BILA</name>
<accession>A0A820DAF9</accession>
<gene>
    <name evidence="4" type="ORF">FNK824_LOCUS37523</name>
</gene>
<evidence type="ECO:0000256" key="3">
    <source>
        <dbReference type="PROSITE-ProRule" id="PRU00339"/>
    </source>
</evidence>
<comment type="caution">
    <text evidence="4">The sequence shown here is derived from an EMBL/GenBank/DDBJ whole genome shotgun (WGS) entry which is preliminary data.</text>
</comment>
<dbReference type="AlphaFoldDB" id="A0A820DAF9"/>
<evidence type="ECO:0000256" key="2">
    <source>
        <dbReference type="ARBA" id="ARBA00022803"/>
    </source>
</evidence>
<dbReference type="InterPro" id="IPR019734">
    <property type="entry name" value="TPR_rpt"/>
</dbReference>
<reference evidence="4" key="1">
    <citation type="submission" date="2021-02" db="EMBL/GenBank/DDBJ databases">
        <authorList>
            <person name="Nowell W R."/>
        </authorList>
    </citation>
    <scope>NUCLEOTIDE SEQUENCE</scope>
</reference>
<evidence type="ECO:0000313" key="4">
    <source>
        <dbReference type="EMBL" id="CAF4226961.1"/>
    </source>
</evidence>
<dbReference type="EMBL" id="CAJOBE010019226">
    <property type="protein sequence ID" value="CAF4226961.1"/>
    <property type="molecule type" value="Genomic_DNA"/>
</dbReference>
<dbReference type="SUPFAM" id="SSF48452">
    <property type="entry name" value="TPR-like"/>
    <property type="match status" value="1"/>
</dbReference>
<feature type="repeat" description="TPR" evidence="3">
    <location>
        <begin position="30"/>
        <end position="63"/>
    </location>
</feature>
<keyword evidence="2 3" id="KW-0802">TPR repeat</keyword>
<dbReference type="Gene3D" id="1.25.40.10">
    <property type="entry name" value="Tetratricopeptide repeat domain"/>
    <property type="match status" value="1"/>
</dbReference>
<dbReference type="PANTHER" id="PTHR45641">
    <property type="entry name" value="TETRATRICOPEPTIDE REPEAT PROTEIN (AFU_ORTHOLOGUE AFUA_6G03870)"/>
    <property type="match status" value="1"/>
</dbReference>
<protein>
    <submittedName>
        <fullName evidence="4">Uncharacterized protein</fullName>
    </submittedName>
</protein>
<organism evidence="4 5">
    <name type="scientific">Rotaria sordida</name>
    <dbReference type="NCBI Taxonomy" id="392033"/>
    <lineage>
        <taxon>Eukaryota</taxon>
        <taxon>Metazoa</taxon>
        <taxon>Spiralia</taxon>
        <taxon>Gnathifera</taxon>
        <taxon>Rotifera</taxon>
        <taxon>Eurotatoria</taxon>
        <taxon>Bdelloidea</taxon>
        <taxon>Philodinida</taxon>
        <taxon>Philodinidae</taxon>
        <taxon>Rotaria</taxon>
    </lineage>
</organism>
<proteinExistence type="predicted"/>
<dbReference type="PROSITE" id="PS50005">
    <property type="entry name" value="TPR"/>
    <property type="match status" value="1"/>
</dbReference>
<dbReference type="InterPro" id="IPR011990">
    <property type="entry name" value="TPR-like_helical_dom_sf"/>
</dbReference>
<evidence type="ECO:0000313" key="5">
    <source>
        <dbReference type="Proteomes" id="UP000663874"/>
    </source>
</evidence>
<sequence>MGEYSKALSSFQRSLEIRKIALPPNHPDLAVSYNNIGSVYEDTGEYSKALQYYEKAQDIWKKSLPPTHSCIALVKRNIENVKKRM</sequence>
<dbReference type="SMART" id="SM00028">
    <property type="entry name" value="TPR"/>
    <property type="match status" value="1"/>
</dbReference>
<dbReference type="PROSITE" id="PS50293">
    <property type="entry name" value="TPR_REGION"/>
    <property type="match status" value="1"/>
</dbReference>